<name>A0AAV5IDZ7_9ROSI</name>
<evidence type="ECO:0000313" key="3">
    <source>
        <dbReference type="Proteomes" id="UP001054252"/>
    </source>
</evidence>
<sequence>MKNKQQTPRSQSIILVAPAIVADLNLEAKLDDGQQSQRVRKRPTWMINYKVLRIEQSGVEELTYFALFSYCDPIACKDVVLESKWRKAMDEEIVAIEKNNTWELTELLKGKKTIDVKWVYKTKLKENGEVDNYKAHLVAKGYKQEFGVDYQEVATSVARHDTIRLVISSVAQNSWPAFQLDVKSTFLHGDLDEQDLLNNLLVMLKLEMNVKSIS</sequence>
<organism evidence="2 3">
    <name type="scientific">Rubroshorea leprosula</name>
    <dbReference type="NCBI Taxonomy" id="152421"/>
    <lineage>
        <taxon>Eukaryota</taxon>
        <taxon>Viridiplantae</taxon>
        <taxon>Streptophyta</taxon>
        <taxon>Embryophyta</taxon>
        <taxon>Tracheophyta</taxon>
        <taxon>Spermatophyta</taxon>
        <taxon>Magnoliopsida</taxon>
        <taxon>eudicotyledons</taxon>
        <taxon>Gunneridae</taxon>
        <taxon>Pentapetalae</taxon>
        <taxon>rosids</taxon>
        <taxon>malvids</taxon>
        <taxon>Malvales</taxon>
        <taxon>Dipterocarpaceae</taxon>
        <taxon>Rubroshorea</taxon>
    </lineage>
</organism>
<dbReference type="InterPro" id="IPR013103">
    <property type="entry name" value="RVT_2"/>
</dbReference>
<comment type="caution">
    <text evidence="2">The sequence shown here is derived from an EMBL/GenBank/DDBJ whole genome shotgun (WGS) entry which is preliminary data.</text>
</comment>
<evidence type="ECO:0000259" key="1">
    <source>
        <dbReference type="Pfam" id="PF07727"/>
    </source>
</evidence>
<feature type="domain" description="Reverse transcriptase Ty1/copia-type" evidence="1">
    <location>
        <begin position="99"/>
        <end position="194"/>
    </location>
</feature>
<accession>A0AAV5IDZ7</accession>
<proteinExistence type="predicted"/>
<dbReference type="Pfam" id="PF07727">
    <property type="entry name" value="RVT_2"/>
    <property type="match status" value="1"/>
</dbReference>
<keyword evidence="3" id="KW-1185">Reference proteome</keyword>
<gene>
    <name evidence="2" type="ORF">SLEP1_g9632</name>
</gene>
<evidence type="ECO:0000313" key="2">
    <source>
        <dbReference type="EMBL" id="GKU96391.1"/>
    </source>
</evidence>
<dbReference type="AlphaFoldDB" id="A0AAV5IDZ7"/>
<dbReference type="Proteomes" id="UP001054252">
    <property type="component" value="Unassembled WGS sequence"/>
</dbReference>
<reference evidence="2 3" key="1">
    <citation type="journal article" date="2021" name="Commun. Biol.">
        <title>The genome of Shorea leprosula (Dipterocarpaceae) highlights the ecological relevance of drought in aseasonal tropical rainforests.</title>
        <authorList>
            <person name="Ng K.K.S."/>
            <person name="Kobayashi M.J."/>
            <person name="Fawcett J.A."/>
            <person name="Hatakeyama M."/>
            <person name="Paape T."/>
            <person name="Ng C.H."/>
            <person name="Ang C.C."/>
            <person name="Tnah L.H."/>
            <person name="Lee C.T."/>
            <person name="Nishiyama T."/>
            <person name="Sese J."/>
            <person name="O'Brien M.J."/>
            <person name="Copetti D."/>
            <person name="Mohd Noor M.I."/>
            <person name="Ong R.C."/>
            <person name="Putra M."/>
            <person name="Sireger I.Z."/>
            <person name="Indrioko S."/>
            <person name="Kosugi Y."/>
            <person name="Izuno A."/>
            <person name="Isagi Y."/>
            <person name="Lee S.L."/>
            <person name="Shimizu K.K."/>
        </authorList>
    </citation>
    <scope>NUCLEOTIDE SEQUENCE [LARGE SCALE GENOMIC DNA]</scope>
    <source>
        <strain evidence="2">214</strain>
    </source>
</reference>
<protein>
    <recommendedName>
        <fullName evidence="1">Reverse transcriptase Ty1/copia-type domain-containing protein</fullName>
    </recommendedName>
</protein>
<dbReference type="EMBL" id="BPVZ01000010">
    <property type="protein sequence ID" value="GKU96391.1"/>
    <property type="molecule type" value="Genomic_DNA"/>
</dbReference>